<keyword evidence="4" id="KW-0804">Transcription</keyword>
<dbReference type="Proteomes" id="UP001224775">
    <property type="component" value="Unassembled WGS sequence"/>
</dbReference>
<feature type="compositionally biased region" description="Low complexity" evidence="6">
    <location>
        <begin position="66"/>
        <end position="104"/>
    </location>
</feature>
<sequence>MPGSTTSSSIAAAKNAGADQNAINATEQSTTDSISPSEKRRLAALKGWERKRELEKSAGPSKKVRITPSRSARSATAAATAAVAAPPQQKSKAKANSGGASAQKKGWETRKKKMAAAAASPASSTTSSKSKSLTHSEAAKLGWERIRKKKILEEAKAKAAAASKKKTSAKSTGLSRAEAAKLGWERIRAKKMQDAAAESAAENAGGKEDAEVFKARSKSSKKGWETRKKKKMLGEVNVEDKVEVEDELFAVRSKSSKKGWETRRKLVGAATKVEVEDTDEWQQRSKASKKGWETRRKQGATGAGDKTKSLTHSEAAKLGWERIKEAKKAGIPYISTKKRSSKEYDPADRANAANLGWERKRKMEDMLGESPESDEKSHKKPYTAAARSKAAKMAWQKAKEQRMLMEGTATAPSGRAYYQQDSSIATHTYTAERVEWEIRQKMLAAANADEDSSSEEESDEESSEEEDSSDEGEEANIEVEEKVEERTAADISRDEAANLLLAMFGNSAPVAPAATAEDTSVAETSQETSIVEALQELKGAKSEDTSLSVESYGEEVREEVVEHEPEVEETSMRGRKRKPTAKGSGYKHMMQHEDEPASTAKAPIVKSSSVKVSSAKAKASSAKSTPKSPTKSGGSRAASKASTGATKGKTSKKRSNTAKQGWQKRKGDVFKKSKLDPLENDKINAAIAAVKKSDRKSAGKEMTLPRGVTVRPSGKWQAQLYYAGKSRYIGVFESREDACYAYEVARQILVSCKEPKDGEVEVNINLARKAAFAGVRK</sequence>
<feature type="compositionally biased region" description="Basic and acidic residues" evidence="6">
    <location>
        <begin position="205"/>
        <end position="214"/>
    </location>
</feature>
<dbReference type="SUPFAM" id="SSF54171">
    <property type="entry name" value="DNA-binding domain"/>
    <property type="match status" value="1"/>
</dbReference>
<feature type="compositionally biased region" description="Basic and acidic residues" evidence="6">
    <location>
        <begin position="554"/>
        <end position="564"/>
    </location>
</feature>
<feature type="compositionally biased region" description="Low complexity" evidence="6">
    <location>
        <begin position="11"/>
        <end position="22"/>
    </location>
</feature>
<feature type="compositionally biased region" description="Basic residues" evidence="6">
    <location>
        <begin position="215"/>
        <end position="228"/>
    </location>
</feature>
<dbReference type="InterPro" id="IPR036955">
    <property type="entry name" value="AP2/ERF_dom_sf"/>
</dbReference>
<feature type="compositionally biased region" description="Low complexity" evidence="6">
    <location>
        <begin position="384"/>
        <end position="394"/>
    </location>
</feature>
<keyword evidence="9" id="KW-1185">Reference proteome</keyword>
<dbReference type="Gene3D" id="3.30.730.10">
    <property type="entry name" value="AP2/ERF domain"/>
    <property type="match status" value="1"/>
</dbReference>
<evidence type="ECO:0000313" key="9">
    <source>
        <dbReference type="Proteomes" id="UP001224775"/>
    </source>
</evidence>
<dbReference type="InterPro" id="IPR001471">
    <property type="entry name" value="AP2/ERF_dom"/>
</dbReference>
<feature type="compositionally biased region" description="Basic and acidic residues" evidence="6">
    <location>
        <begin position="479"/>
        <end position="490"/>
    </location>
</feature>
<keyword evidence="2" id="KW-0805">Transcription regulation</keyword>
<dbReference type="InterPro" id="IPR016177">
    <property type="entry name" value="DNA-bd_dom_sf"/>
</dbReference>
<feature type="region of interest" description="Disordered" evidence="6">
    <location>
        <begin position="442"/>
        <end position="490"/>
    </location>
</feature>
<evidence type="ECO:0000256" key="2">
    <source>
        <dbReference type="ARBA" id="ARBA00023015"/>
    </source>
</evidence>
<feature type="region of interest" description="Disordered" evidence="6">
    <location>
        <begin position="1"/>
        <end position="143"/>
    </location>
</feature>
<dbReference type="AlphaFoldDB" id="A0AAD8XWC6"/>
<dbReference type="PROSITE" id="PS51032">
    <property type="entry name" value="AP2_ERF"/>
    <property type="match status" value="1"/>
</dbReference>
<feature type="region of interest" description="Disordered" evidence="6">
    <location>
        <begin position="155"/>
        <end position="177"/>
    </location>
</feature>
<dbReference type="GO" id="GO:0005634">
    <property type="term" value="C:nucleus"/>
    <property type="evidence" value="ECO:0007669"/>
    <property type="project" value="UniProtKB-SubCell"/>
</dbReference>
<keyword evidence="5" id="KW-0539">Nucleus</keyword>
<feature type="compositionally biased region" description="Low complexity" evidence="6">
    <location>
        <begin position="195"/>
        <end position="204"/>
    </location>
</feature>
<feature type="compositionally biased region" description="Acidic residues" evidence="6">
    <location>
        <begin position="448"/>
        <end position="478"/>
    </location>
</feature>
<proteinExistence type="predicted"/>
<evidence type="ECO:0000313" key="8">
    <source>
        <dbReference type="EMBL" id="KAK1735081.1"/>
    </source>
</evidence>
<evidence type="ECO:0000256" key="1">
    <source>
        <dbReference type="ARBA" id="ARBA00004123"/>
    </source>
</evidence>
<feature type="region of interest" description="Disordered" evidence="6">
    <location>
        <begin position="338"/>
        <end position="395"/>
    </location>
</feature>
<feature type="compositionally biased region" description="Basic and acidic residues" evidence="6">
    <location>
        <begin position="665"/>
        <end position="675"/>
    </location>
</feature>
<feature type="compositionally biased region" description="Low complexity" evidence="6">
    <location>
        <begin position="600"/>
        <end position="648"/>
    </location>
</feature>
<reference evidence="8" key="1">
    <citation type="submission" date="2023-06" db="EMBL/GenBank/DDBJ databases">
        <title>Survivors Of The Sea: Transcriptome response of Skeletonema marinoi to long-term dormancy.</title>
        <authorList>
            <person name="Pinder M.I.M."/>
            <person name="Kourtchenko O."/>
            <person name="Robertson E.K."/>
            <person name="Larsson T."/>
            <person name="Maumus F."/>
            <person name="Osuna-Cruz C.M."/>
            <person name="Vancaester E."/>
            <person name="Stenow R."/>
            <person name="Vandepoele K."/>
            <person name="Ploug H."/>
            <person name="Bruchert V."/>
            <person name="Godhe A."/>
            <person name="Topel M."/>
        </authorList>
    </citation>
    <scope>NUCLEOTIDE SEQUENCE</scope>
    <source>
        <strain evidence="8">R05AC</strain>
    </source>
</reference>
<gene>
    <name evidence="8" type="ORF">QTG54_014147</name>
</gene>
<feature type="region of interest" description="Disordered" evidence="6">
    <location>
        <begin position="536"/>
        <end position="675"/>
    </location>
</feature>
<dbReference type="EMBL" id="JATAAI010000035">
    <property type="protein sequence ID" value="KAK1735081.1"/>
    <property type="molecule type" value="Genomic_DNA"/>
</dbReference>
<feature type="compositionally biased region" description="Polar residues" evidence="6">
    <location>
        <begin position="1"/>
        <end position="10"/>
    </location>
</feature>
<feature type="region of interest" description="Disordered" evidence="6">
    <location>
        <begin position="195"/>
        <end position="228"/>
    </location>
</feature>
<evidence type="ECO:0000256" key="3">
    <source>
        <dbReference type="ARBA" id="ARBA00023125"/>
    </source>
</evidence>
<protein>
    <recommendedName>
        <fullName evidence="7">AP2/ERF domain-containing protein</fullName>
    </recommendedName>
</protein>
<accession>A0AAD8XWC6</accession>
<feature type="compositionally biased region" description="Polar residues" evidence="6">
    <location>
        <begin position="23"/>
        <end position="36"/>
    </location>
</feature>
<feature type="domain" description="AP2/ERF" evidence="7">
    <location>
        <begin position="704"/>
        <end position="767"/>
    </location>
</feature>
<comment type="subcellular location">
    <subcellularLocation>
        <location evidence="1">Nucleus</location>
    </subcellularLocation>
</comment>
<evidence type="ECO:0000256" key="4">
    <source>
        <dbReference type="ARBA" id="ARBA00023163"/>
    </source>
</evidence>
<name>A0AAD8XWC6_9STRA</name>
<dbReference type="GO" id="GO:0003677">
    <property type="term" value="F:DNA binding"/>
    <property type="evidence" value="ECO:0007669"/>
    <property type="project" value="UniProtKB-KW"/>
</dbReference>
<dbReference type="GO" id="GO:0003700">
    <property type="term" value="F:DNA-binding transcription factor activity"/>
    <property type="evidence" value="ECO:0007669"/>
    <property type="project" value="InterPro"/>
</dbReference>
<evidence type="ECO:0000256" key="6">
    <source>
        <dbReference type="SAM" id="MobiDB-lite"/>
    </source>
</evidence>
<evidence type="ECO:0000256" key="5">
    <source>
        <dbReference type="ARBA" id="ARBA00023242"/>
    </source>
</evidence>
<keyword evidence="3" id="KW-0238">DNA-binding</keyword>
<feature type="compositionally biased region" description="Low complexity" evidence="6">
    <location>
        <begin position="115"/>
        <end position="136"/>
    </location>
</feature>
<feature type="compositionally biased region" description="Basic and acidic residues" evidence="6">
    <location>
        <begin position="37"/>
        <end position="56"/>
    </location>
</feature>
<feature type="region of interest" description="Disordered" evidence="6">
    <location>
        <begin position="273"/>
        <end position="313"/>
    </location>
</feature>
<evidence type="ECO:0000259" key="7">
    <source>
        <dbReference type="PROSITE" id="PS51032"/>
    </source>
</evidence>
<organism evidence="8 9">
    <name type="scientific">Skeletonema marinoi</name>
    <dbReference type="NCBI Taxonomy" id="267567"/>
    <lineage>
        <taxon>Eukaryota</taxon>
        <taxon>Sar</taxon>
        <taxon>Stramenopiles</taxon>
        <taxon>Ochrophyta</taxon>
        <taxon>Bacillariophyta</taxon>
        <taxon>Coscinodiscophyceae</taxon>
        <taxon>Thalassiosirophycidae</taxon>
        <taxon>Thalassiosirales</taxon>
        <taxon>Skeletonemataceae</taxon>
        <taxon>Skeletonema</taxon>
        <taxon>Skeletonema marinoi-dohrnii complex</taxon>
    </lineage>
</organism>
<comment type="caution">
    <text evidence="8">The sequence shown here is derived from an EMBL/GenBank/DDBJ whole genome shotgun (WGS) entry which is preliminary data.</text>
</comment>